<reference evidence="2" key="1">
    <citation type="journal article" date="2014" name="BMC Genomics">
        <title>Characterizing the developmental transcriptome of the oriental fruit fly, Bactrocera dorsalis (Diptera: Tephritidae) through comparative genomic analysis with Drosophila melanogaster utilizing modENCODE datasets.</title>
        <authorList>
            <person name="Geib S.M."/>
            <person name="Calla B."/>
            <person name="Hall B."/>
            <person name="Hou S."/>
            <person name="Manoukis N.C."/>
        </authorList>
    </citation>
    <scope>NUCLEOTIDE SEQUENCE</scope>
    <source>
        <strain evidence="2">Punador</strain>
    </source>
</reference>
<dbReference type="OrthoDB" id="7989412at2759"/>
<protein>
    <submittedName>
        <fullName evidence="2">Uncharacterized protein</fullName>
    </submittedName>
</protein>
<feature type="non-terminal residue" evidence="2">
    <location>
        <position position="1"/>
    </location>
</feature>
<feature type="region of interest" description="Disordered" evidence="1">
    <location>
        <begin position="126"/>
        <end position="150"/>
    </location>
</feature>
<sequence>TSWSEIKRILIENFSERNTFLQLHEKAEKVVHKNITQTYNELSNILTRMNNKYHLSTERSIDRTPESNEESILNLFKEKIPINAASIIISRNITTLFEAYRLLELNNWTRFDSKYKNYRNTSNFNKGNYANANRNNQQYNEHSGQSGNFRQNFQYNTQRNNIQQNTQNFQQNRRPQNFQQNGYQQNFQQNEHQQNFQTRTQFSRANNNTRQTRRQPVEPMEVDNVLIENFPKPASEDETYQ</sequence>
<dbReference type="EMBL" id="GAKP01022971">
    <property type="protein sequence ID" value="JAC35983.1"/>
    <property type="molecule type" value="Transcribed_RNA"/>
</dbReference>
<name>A0A034V351_BACDO</name>
<dbReference type="AlphaFoldDB" id="A0A034V351"/>
<feature type="compositionally biased region" description="Low complexity" evidence="1">
    <location>
        <begin position="126"/>
        <end position="140"/>
    </location>
</feature>
<feature type="region of interest" description="Disordered" evidence="1">
    <location>
        <begin position="191"/>
        <end position="219"/>
    </location>
</feature>
<evidence type="ECO:0000313" key="2">
    <source>
        <dbReference type="EMBL" id="JAC35983.1"/>
    </source>
</evidence>
<evidence type="ECO:0000256" key="1">
    <source>
        <dbReference type="SAM" id="MobiDB-lite"/>
    </source>
</evidence>
<feature type="compositionally biased region" description="Polar residues" evidence="1">
    <location>
        <begin position="141"/>
        <end position="150"/>
    </location>
</feature>
<proteinExistence type="predicted"/>
<accession>A0A034V351</accession>
<organism evidence="2">
    <name type="scientific">Bactrocera dorsalis</name>
    <name type="common">Oriental fruit fly</name>
    <name type="synonym">Dacus dorsalis</name>
    <dbReference type="NCBI Taxonomy" id="27457"/>
    <lineage>
        <taxon>Eukaryota</taxon>
        <taxon>Metazoa</taxon>
        <taxon>Ecdysozoa</taxon>
        <taxon>Arthropoda</taxon>
        <taxon>Hexapoda</taxon>
        <taxon>Insecta</taxon>
        <taxon>Pterygota</taxon>
        <taxon>Neoptera</taxon>
        <taxon>Endopterygota</taxon>
        <taxon>Diptera</taxon>
        <taxon>Brachycera</taxon>
        <taxon>Muscomorpha</taxon>
        <taxon>Tephritoidea</taxon>
        <taxon>Tephritidae</taxon>
        <taxon>Bactrocera</taxon>
        <taxon>Bactrocera</taxon>
    </lineage>
</organism>